<dbReference type="GO" id="GO:0005615">
    <property type="term" value="C:extracellular space"/>
    <property type="evidence" value="ECO:0007669"/>
    <property type="project" value="TreeGrafter"/>
</dbReference>
<dbReference type="Gene3D" id="3.10.130.10">
    <property type="entry name" value="Ribonuclease A-like domain"/>
    <property type="match status" value="1"/>
</dbReference>
<dbReference type="GeneID" id="114490319"/>
<keyword evidence="8 16" id="KW-0732">Signal</keyword>
<evidence type="ECO:0000313" key="19">
    <source>
        <dbReference type="Proteomes" id="UP000504628"/>
    </source>
</evidence>
<dbReference type="InterPro" id="IPR023412">
    <property type="entry name" value="RNaseA_domain"/>
</dbReference>
<reference evidence="18 20" key="1">
    <citation type="journal article" date="2020" name="Nature">
        <title>Six reference-quality genomes reveal evolution of bat adaptations.</title>
        <authorList>
            <person name="Jebb D."/>
            <person name="Huang Z."/>
            <person name="Pippel M."/>
            <person name="Hughes G.M."/>
            <person name="Lavrichenko K."/>
            <person name="Devanna P."/>
            <person name="Winkler S."/>
            <person name="Jermiin L.S."/>
            <person name="Skirmuntt E.C."/>
            <person name="Katzourakis A."/>
            <person name="Burkitt-Gray L."/>
            <person name="Ray D.A."/>
            <person name="Sullivan K.A.M."/>
            <person name="Roscito J.G."/>
            <person name="Kirilenko B.M."/>
            <person name="Davalos L.M."/>
            <person name="Corthals A.P."/>
            <person name="Power M.L."/>
            <person name="Jones G."/>
            <person name="Ransome R.D."/>
            <person name="Dechmann D.K.N."/>
            <person name="Locatelli A.G."/>
            <person name="Puechmaille S.J."/>
            <person name="Fedrigo O."/>
            <person name="Jarvis E.D."/>
            <person name="Hiller M."/>
            <person name="Vernes S.C."/>
            <person name="Myers E.W."/>
            <person name="Teeling E.C."/>
        </authorList>
    </citation>
    <scope>NUCLEOTIDE SEQUENCE [LARGE SCALE GENOMIC DNA]</scope>
    <source>
        <strain evidence="18">Bat1K_MPI-CBG_1</strain>
    </source>
</reference>
<evidence type="ECO:0000256" key="4">
    <source>
        <dbReference type="ARBA" id="ARBA00005600"/>
    </source>
</evidence>
<dbReference type="GO" id="GO:0050830">
    <property type="term" value="P:defense response to Gram-positive bacterium"/>
    <property type="evidence" value="ECO:0007669"/>
    <property type="project" value="TreeGrafter"/>
</dbReference>
<evidence type="ECO:0000256" key="7">
    <source>
        <dbReference type="ARBA" id="ARBA00022722"/>
    </source>
</evidence>
<keyword evidence="19" id="KW-1185">Reference proteome</keyword>
<comment type="subcellular location">
    <subcellularLocation>
        <location evidence="2">Cytoplasmic granule</location>
    </subcellularLocation>
    <subcellularLocation>
        <location evidence="1">Lysosome</location>
    </subcellularLocation>
    <subcellularLocation>
        <location evidence="3">Secreted</location>
    </subcellularLocation>
</comment>
<dbReference type="SUPFAM" id="SSF54076">
    <property type="entry name" value="RNase A-like"/>
    <property type="match status" value="1"/>
</dbReference>
<dbReference type="OrthoDB" id="9445034at2759"/>
<feature type="domain" description="Ribonuclease A-domain" evidence="17">
    <location>
        <begin position="31"/>
        <end position="154"/>
    </location>
</feature>
<evidence type="ECO:0000256" key="3">
    <source>
        <dbReference type="ARBA" id="ARBA00004613"/>
    </source>
</evidence>
<dbReference type="KEGG" id="pdic:114490319"/>
<dbReference type="EMBL" id="JABVXQ010000001">
    <property type="protein sequence ID" value="KAF6132594.1"/>
    <property type="molecule type" value="Genomic_DNA"/>
</dbReference>
<evidence type="ECO:0000256" key="2">
    <source>
        <dbReference type="ARBA" id="ARBA00004463"/>
    </source>
</evidence>
<evidence type="ECO:0000256" key="1">
    <source>
        <dbReference type="ARBA" id="ARBA00004371"/>
    </source>
</evidence>
<evidence type="ECO:0000256" key="5">
    <source>
        <dbReference type="ARBA" id="ARBA00022525"/>
    </source>
</evidence>
<gene>
    <name evidence="21" type="primary">RNASE6</name>
    <name evidence="18" type="ORF">HJG60_016409</name>
</gene>
<evidence type="ECO:0000313" key="20">
    <source>
        <dbReference type="Proteomes" id="UP000664940"/>
    </source>
</evidence>
<evidence type="ECO:0000256" key="14">
    <source>
        <dbReference type="ARBA" id="ARBA00023228"/>
    </source>
</evidence>
<protein>
    <submittedName>
        <fullName evidence="18">Ribonuclease A family member k6</fullName>
    </submittedName>
    <submittedName>
        <fullName evidence="21">Ribonuclease K6</fullName>
    </submittedName>
</protein>
<dbReference type="Pfam" id="PF00074">
    <property type="entry name" value="RnaseA"/>
    <property type="match status" value="1"/>
</dbReference>
<evidence type="ECO:0000256" key="12">
    <source>
        <dbReference type="ARBA" id="ARBA00023157"/>
    </source>
</evidence>
<dbReference type="GO" id="GO:0050829">
    <property type="term" value="P:defense response to Gram-negative bacterium"/>
    <property type="evidence" value="ECO:0007669"/>
    <property type="project" value="TreeGrafter"/>
</dbReference>
<dbReference type="RefSeq" id="XP_028360094.1">
    <property type="nucleotide sequence ID" value="XM_028504293.2"/>
</dbReference>
<dbReference type="SMART" id="SM00092">
    <property type="entry name" value="RNAse_Pc"/>
    <property type="match status" value="1"/>
</dbReference>
<keyword evidence="10 16" id="KW-0378">Hydrolase</keyword>
<dbReference type="GO" id="GO:0003676">
    <property type="term" value="F:nucleic acid binding"/>
    <property type="evidence" value="ECO:0007669"/>
    <property type="project" value="InterPro"/>
</dbReference>
<name>A0A6J2KZN4_9CHIR</name>
<feature type="chain" id="PRO_5044518309" evidence="16">
    <location>
        <begin position="25"/>
        <end position="154"/>
    </location>
</feature>
<evidence type="ECO:0000313" key="18">
    <source>
        <dbReference type="EMBL" id="KAF6132594.1"/>
    </source>
</evidence>
<dbReference type="Proteomes" id="UP000664940">
    <property type="component" value="Unassembled WGS sequence"/>
</dbReference>
<dbReference type="GO" id="GO:0061844">
    <property type="term" value="P:antimicrobial humoral immune response mediated by antimicrobial peptide"/>
    <property type="evidence" value="ECO:0007669"/>
    <property type="project" value="TreeGrafter"/>
</dbReference>
<reference evidence="21" key="2">
    <citation type="submission" date="2025-04" db="UniProtKB">
        <authorList>
            <consortium name="RefSeq"/>
        </authorList>
    </citation>
    <scope>IDENTIFICATION</scope>
    <source>
        <tissue evidence="21">Muscle</tissue>
    </source>
</reference>
<dbReference type="GO" id="GO:0004519">
    <property type="term" value="F:endonuclease activity"/>
    <property type="evidence" value="ECO:0007669"/>
    <property type="project" value="UniProtKB-KW"/>
</dbReference>
<dbReference type="InterPro" id="IPR036816">
    <property type="entry name" value="RNaseA-like_dom_sf"/>
</dbReference>
<dbReference type="InterPro" id="IPR001427">
    <property type="entry name" value="RNaseA"/>
</dbReference>
<keyword evidence="7 16" id="KW-0540">Nuclease</keyword>
<keyword evidence="9 16" id="KW-0255">Endonuclease</keyword>
<dbReference type="GO" id="GO:0019731">
    <property type="term" value="P:antibacterial humoral response"/>
    <property type="evidence" value="ECO:0007669"/>
    <property type="project" value="TreeGrafter"/>
</dbReference>
<keyword evidence="11" id="KW-0044">Antibiotic</keyword>
<dbReference type="PRINTS" id="PR00794">
    <property type="entry name" value="RIBONUCLEASE"/>
</dbReference>
<evidence type="ECO:0000256" key="10">
    <source>
        <dbReference type="ARBA" id="ARBA00022801"/>
    </source>
</evidence>
<keyword evidence="5" id="KW-0964">Secreted</keyword>
<evidence type="ECO:0000256" key="11">
    <source>
        <dbReference type="ARBA" id="ARBA00023022"/>
    </source>
</evidence>
<sequence>MAVHLLGHFPLLLLLLGLWEPVCPLYPLPKNLTKARWFEIQHIRPSPLQCNKAMHDVNDYTGHCKPENTFLHDSFQNVAATCESSDIVCKNGQKNCHQSSKPVKMTNCDLTAGKYPDCRYKDAAEYKLFIIACDPPQKSDPPYHLVPVHLDKIV</sequence>
<evidence type="ECO:0000313" key="21">
    <source>
        <dbReference type="RefSeq" id="XP_028360094.1"/>
    </source>
</evidence>
<dbReference type="InterPro" id="IPR023411">
    <property type="entry name" value="RNaseA_AS"/>
</dbReference>
<dbReference type="GO" id="GO:0004540">
    <property type="term" value="F:RNA nuclease activity"/>
    <property type="evidence" value="ECO:0007669"/>
    <property type="project" value="UniProtKB-ARBA"/>
</dbReference>
<dbReference type="CDD" id="cd06265">
    <property type="entry name" value="RNase_A_canonical"/>
    <property type="match status" value="1"/>
</dbReference>
<dbReference type="PROSITE" id="PS00127">
    <property type="entry name" value="RNASE_PANCREATIC"/>
    <property type="match status" value="1"/>
</dbReference>
<dbReference type="FunFam" id="3.10.130.10:FF:000001">
    <property type="entry name" value="Ribonuclease pancreatic"/>
    <property type="match status" value="1"/>
</dbReference>
<dbReference type="PANTHER" id="PTHR11437:SF4">
    <property type="entry name" value="RIBONUCLEASE K6"/>
    <property type="match status" value="1"/>
</dbReference>
<keyword evidence="13" id="KW-0325">Glycoprotein</keyword>
<evidence type="ECO:0000256" key="16">
    <source>
        <dbReference type="RuleBase" id="RU000651"/>
    </source>
</evidence>
<dbReference type="GO" id="GO:0016787">
    <property type="term" value="F:hydrolase activity"/>
    <property type="evidence" value="ECO:0007669"/>
    <property type="project" value="UniProtKB-KW"/>
</dbReference>
<evidence type="ECO:0000259" key="17">
    <source>
        <dbReference type="SMART" id="SM00092"/>
    </source>
</evidence>
<dbReference type="GO" id="GO:0045087">
    <property type="term" value="P:innate immune response"/>
    <property type="evidence" value="ECO:0007669"/>
    <property type="project" value="TreeGrafter"/>
</dbReference>
<evidence type="ECO:0000256" key="13">
    <source>
        <dbReference type="ARBA" id="ARBA00023180"/>
    </source>
</evidence>
<dbReference type="CTD" id="6039"/>
<keyword evidence="12" id="KW-1015">Disulfide bond</keyword>
<evidence type="ECO:0000256" key="15">
    <source>
        <dbReference type="ARBA" id="ARBA00038824"/>
    </source>
</evidence>
<dbReference type="PANTHER" id="PTHR11437">
    <property type="entry name" value="RIBONUCLEASE"/>
    <property type="match status" value="1"/>
</dbReference>
<dbReference type="GO" id="GO:0005764">
    <property type="term" value="C:lysosome"/>
    <property type="evidence" value="ECO:0007669"/>
    <property type="project" value="UniProtKB-SubCell"/>
</dbReference>
<accession>A0A6J2KZN4</accession>
<keyword evidence="14" id="KW-0458">Lysosome</keyword>
<comment type="subunit">
    <text evidence="15">Interacts (via N-terminus) with bacterial lipopolysaccharide (LPS).</text>
</comment>
<evidence type="ECO:0000256" key="6">
    <source>
        <dbReference type="ARBA" id="ARBA00022529"/>
    </source>
</evidence>
<feature type="signal peptide" evidence="16">
    <location>
        <begin position="1"/>
        <end position="24"/>
    </location>
</feature>
<evidence type="ECO:0000256" key="8">
    <source>
        <dbReference type="ARBA" id="ARBA00022729"/>
    </source>
</evidence>
<proteinExistence type="inferred from homology"/>
<comment type="similarity">
    <text evidence="4 16">Belongs to the pancreatic ribonuclease family.</text>
</comment>
<keyword evidence="6" id="KW-0929">Antimicrobial</keyword>
<organism evidence="19 21">
    <name type="scientific">Phyllostomus discolor</name>
    <name type="common">pale spear-nosed bat</name>
    <dbReference type="NCBI Taxonomy" id="89673"/>
    <lineage>
        <taxon>Eukaryota</taxon>
        <taxon>Metazoa</taxon>
        <taxon>Chordata</taxon>
        <taxon>Craniata</taxon>
        <taxon>Vertebrata</taxon>
        <taxon>Euteleostomi</taxon>
        <taxon>Mammalia</taxon>
        <taxon>Eutheria</taxon>
        <taxon>Laurasiatheria</taxon>
        <taxon>Chiroptera</taxon>
        <taxon>Yangochiroptera</taxon>
        <taxon>Phyllostomidae</taxon>
        <taxon>Phyllostominae</taxon>
        <taxon>Phyllostomus</taxon>
    </lineage>
</organism>
<dbReference type="Proteomes" id="UP000504628">
    <property type="component" value="Chromosome 1"/>
</dbReference>
<dbReference type="AlphaFoldDB" id="A0A6J2KZN4"/>
<evidence type="ECO:0000256" key="9">
    <source>
        <dbReference type="ARBA" id="ARBA00022759"/>
    </source>
</evidence>